<keyword evidence="1 2" id="KW-0812">Transmembrane</keyword>
<name>A0A401JFN6_9PROT</name>
<gene>
    <name evidence="2" type="ORF">SFMTTN_2226</name>
</gene>
<organism evidence="2 3">
    <name type="scientific">Sulfuriferula multivorans</name>
    <dbReference type="NCBI Taxonomy" id="1559896"/>
    <lineage>
        <taxon>Bacteria</taxon>
        <taxon>Pseudomonadati</taxon>
        <taxon>Pseudomonadota</taxon>
        <taxon>Betaproteobacteria</taxon>
        <taxon>Nitrosomonadales</taxon>
        <taxon>Sulfuricellaceae</taxon>
        <taxon>Sulfuriferula</taxon>
    </lineage>
</organism>
<sequence length="185" mass="19989">MSDTGIHIPHPAHHGHEANSLDQWVAIFTAILAALGAVLSYQGSHLMNDVLLQKNEAVLMKAHATDQWNYYQAVSTKMHLMELAKTLAPADKTSGFESEITKYKAQKTGIKADADKYEQASAKANAEAALLSTPHEKMSLALILFQIAVALASVTALTKRAWLMSIASICAIIGIGLWGYGLTML</sequence>
<protein>
    <submittedName>
        <fullName evidence="2">Probable transmembrane protein</fullName>
    </submittedName>
</protein>
<dbReference type="EMBL" id="BGOW01000019">
    <property type="protein sequence ID" value="GBL46413.1"/>
    <property type="molecule type" value="Genomic_DNA"/>
</dbReference>
<comment type="caution">
    <text evidence="2">The sequence shown here is derived from an EMBL/GenBank/DDBJ whole genome shotgun (WGS) entry which is preliminary data.</text>
</comment>
<feature type="transmembrane region" description="Helical" evidence="1">
    <location>
        <begin position="24"/>
        <end position="41"/>
    </location>
</feature>
<evidence type="ECO:0000256" key="1">
    <source>
        <dbReference type="SAM" id="Phobius"/>
    </source>
</evidence>
<proteinExistence type="predicted"/>
<dbReference type="Proteomes" id="UP000286806">
    <property type="component" value="Unassembled WGS sequence"/>
</dbReference>
<dbReference type="OrthoDB" id="9806096at2"/>
<dbReference type="RefSeq" id="WP_124705199.1">
    <property type="nucleotide sequence ID" value="NZ_BGOW01000019.1"/>
</dbReference>
<keyword evidence="1" id="KW-1133">Transmembrane helix</keyword>
<accession>A0A401JFN6</accession>
<feature type="transmembrane region" description="Helical" evidence="1">
    <location>
        <begin position="162"/>
        <end position="182"/>
    </location>
</feature>
<feature type="transmembrane region" description="Helical" evidence="1">
    <location>
        <begin position="138"/>
        <end position="156"/>
    </location>
</feature>
<keyword evidence="1" id="KW-0472">Membrane</keyword>
<dbReference type="InterPro" id="IPR025570">
    <property type="entry name" value="DUF4337"/>
</dbReference>
<dbReference type="AlphaFoldDB" id="A0A401JFN6"/>
<evidence type="ECO:0000313" key="3">
    <source>
        <dbReference type="Proteomes" id="UP000286806"/>
    </source>
</evidence>
<keyword evidence="3" id="KW-1185">Reference proteome</keyword>
<reference evidence="2 3" key="1">
    <citation type="journal article" date="2019" name="Front. Microbiol.">
        <title>Genomes of Neutrophilic Sulfur-Oxidizing Chemolithoautotrophs Representing 9 Proteobacterial Species From 8 Genera.</title>
        <authorList>
            <person name="Watanabe T."/>
            <person name="Kojima H."/>
            <person name="Umezawa K."/>
            <person name="Hori C."/>
            <person name="Takasuka T.E."/>
            <person name="Kato Y."/>
            <person name="Fukui M."/>
        </authorList>
    </citation>
    <scope>NUCLEOTIDE SEQUENCE [LARGE SCALE GENOMIC DNA]</scope>
    <source>
        <strain evidence="2 3">TTN</strain>
    </source>
</reference>
<evidence type="ECO:0000313" key="2">
    <source>
        <dbReference type="EMBL" id="GBL46413.1"/>
    </source>
</evidence>
<dbReference type="Pfam" id="PF14235">
    <property type="entry name" value="DUF4337"/>
    <property type="match status" value="1"/>
</dbReference>